<gene>
    <name evidence="7" type="ORF">BJ997_003244</name>
    <name evidence="6" type="ORF">GY21_04070</name>
</gene>
<feature type="compositionally biased region" description="Polar residues" evidence="3">
    <location>
        <begin position="267"/>
        <end position="281"/>
    </location>
</feature>
<keyword evidence="2" id="KW-0624">Polysaccharide degradation</keyword>
<evidence type="ECO:0000259" key="5">
    <source>
        <dbReference type="PROSITE" id="PS50853"/>
    </source>
</evidence>
<sequence length="333" mass="33252">MIRGKVATAAGLTVFLALAGTSAGHAYWSDRVEASASVSAGSVAVSQTGFDTLGAVYSTGSQAVSTAITVQNSGTLAAAYTLGLGSASSPTNLAAETQVRVWPRAASTCDAVPAEAARSTWANVPALTGTLGAGRSIVYCVRTAPAAGAANTIGSVQVSLTLASSLTNGRWAATTVPATIVQATTDWTPPSRPGAPAATGTTSTATTLTWAASTDNSGAVTYDLYQTDPAGRAVLVHADVTSPRTLTGLAPNTTYVYLVKARDAVGNTSGDSERVTVTTAKKPQASCDAPHGNTCPKTGGAEQLTLAPEPAVESDPPVDADTAVTPDAPEPSA</sequence>
<keyword evidence="2" id="KW-0119">Carbohydrate metabolism</keyword>
<comment type="caution">
    <text evidence="6">The sequence shown here is derived from an EMBL/GenBank/DDBJ whole genome shotgun (WGS) entry which is preliminary data.</text>
</comment>
<dbReference type="PROSITE" id="PS50853">
    <property type="entry name" value="FN3"/>
    <property type="match status" value="1"/>
</dbReference>
<dbReference type="GO" id="GO:0000272">
    <property type="term" value="P:polysaccharide catabolic process"/>
    <property type="evidence" value="ECO:0007669"/>
    <property type="project" value="UniProtKB-KW"/>
</dbReference>
<dbReference type="GO" id="GO:0016798">
    <property type="term" value="F:hydrolase activity, acting on glycosyl bonds"/>
    <property type="evidence" value="ECO:0007669"/>
    <property type="project" value="UniProtKB-KW"/>
</dbReference>
<accession>A0A099JQK8</accession>
<feature type="signal peptide" evidence="4">
    <location>
        <begin position="1"/>
        <end position="19"/>
    </location>
</feature>
<dbReference type="EMBL" id="JACHBQ010000001">
    <property type="protein sequence ID" value="MBB5642696.1"/>
    <property type="molecule type" value="Genomic_DNA"/>
</dbReference>
<dbReference type="InterPro" id="IPR036116">
    <property type="entry name" value="FN3_sf"/>
</dbReference>
<evidence type="ECO:0000256" key="1">
    <source>
        <dbReference type="ARBA" id="ARBA00023295"/>
    </source>
</evidence>
<dbReference type="SUPFAM" id="SSF49265">
    <property type="entry name" value="Fibronectin type III"/>
    <property type="match status" value="1"/>
</dbReference>
<keyword evidence="8" id="KW-1185">Reference proteome</keyword>
<evidence type="ECO:0000313" key="6">
    <source>
        <dbReference type="EMBL" id="KGJ79708.1"/>
    </source>
</evidence>
<feature type="region of interest" description="Disordered" evidence="3">
    <location>
        <begin position="267"/>
        <end position="333"/>
    </location>
</feature>
<dbReference type="EMBL" id="JPXF01000010">
    <property type="protein sequence ID" value="KGJ79708.1"/>
    <property type="molecule type" value="Genomic_DNA"/>
</dbReference>
<dbReference type="Proteomes" id="UP000029864">
    <property type="component" value="Unassembled WGS sequence"/>
</dbReference>
<dbReference type="eggNOG" id="COG2730">
    <property type="taxonomic scope" value="Bacteria"/>
</dbReference>
<dbReference type="AlphaFoldDB" id="A0A099JQK8"/>
<dbReference type="SMART" id="SM00060">
    <property type="entry name" value="FN3"/>
    <property type="match status" value="1"/>
</dbReference>
<organism evidence="6 8">
    <name type="scientific">Cryobacterium roopkundense</name>
    <dbReference type="NCBI Taxonomy" id="1001240"/>
    <lineage>
        <taxon>Bacteria</taxon>
        <taxon>Bacillati</taxon>
        <taxon>Actinomycetota</taxon>
        <taxon>Actinomycetes</taxon>
        <taxon>Micrococcales</taxon>
        <taxon>Microbacteriaceae</taxon>
        <taxon>Cryobacterium</taxon>
    </lineage>
</organism>
<feature type="domain" description="Fibronectin type-III" evidence="5">
    <location>
        <begin position="192"/>
        <end position="282"/>
    </location>
</feature>
<dbReference type="InterPro" id="IPR003961">
    <property type="entry name" value="FN3_dom"/>
</dbReference>
<reference evidence="6 8" key="1">
    <citation type="submission" date="2014-08" db="EMBL/GenBank/DDBJ databases">
        <authorList>
            <person name="Sisinthy S."/>
        </authorList>
    </citation>
    <scope>NUCLEOTIDE SEQUENCE [LARGE SCALE GENOMIC DNA]</scope>
    <source>
        <strain evidence="6 8">RuG17</strain>
    </source>
</reference>
<keyword evidence="1" id="KW-0378">Hydrolase</keyword>
<keyword evidence="4" id="KW-0732">Signal</keyword>
<dbReference type="InterPro" id="IPR013783">
    <property type="entry name" value="Ig-like_fold"/>
</dbReference>
<keyword evidence="1" id="KW-0326">Glycosidase</keyword>
<evidence type="ECO:0000313" key="8">
    <source>
        <dbReference type="Proteomes" id="UP000029864"/>
    </source>
</evidence>
<protein>
    <recommendedName>
        <fullName evidence="5">Fibronectin type-III domain-containing protein</fullName>
    </recommendedName>
</protein>
<dbReference type="Gene3D" id="2.60.40.10">
    <property type="entry name" value="Immunoglobulins"/>
    <property type="match status" value="1"/>
</dbReference>
<evidence type="ECO:0000256" key="4">
    <source>
        <dbReference type="SAM" id="SignalP"/>
    </source>
</evidence>
<feature type="chain" id="PRO_5038207744" description="Fibronectin type-III domain-containing protein" evidence="4">
    <location>
        <begin position="20"/>
        <end position="333"/>
    </location>
</feature>
<dbReference type="OrthoDB" id="5100464at2"/>
<evidence type="ECO:0000256" key="3">
    <source>
        <dbReference type="SAM" id="MobiDB-lite"/>
    </source>
</evidence>
<evidence type="ECO:0000256" key="2">
    <source>
        <dbReference type="ARBA" id="ARBA00023326"/>
    </source>
</evidence>
<name>A0A099JQK8_9MICO</name>
<dbReference type="STRING" id="1001240.GY21_04070"/>
<proteinExistence type="predicted"/>
<dbReference type="Pfam" id="PF00041">
    <property type="entry name" value="fn3"/>
    <property type="match status" value="1"/>
</dbReference>
<reference evidence="7 9" key="2">
    <citation type="submission" date="2020-08" db="EMBL/GenBank/DDBJ databases">
        <title>Sequencing the genomes of 1000 actinobacteria strains.</title>
        <authorList>
            <person name="Klenk H.-P."/>
        </authorList>
    </citation>
    <scope>NUCLEOTIDE SEQUENCE [LARGE SCALE GENOMIC DNA]</scope>
    <source>
        <strain evidence="7 9">DSM 21065</strain>
    </source>
</reference>
<evidence type="ECO:0000313" key="9">
    <source>
        <dbReference type="Proteomes" id="UP000561726"/>
    </source>
</evidence>
<dbReference type="RefSeq" id="WP_035835386.1">
    <property type="nucleotide sequence ID" value="NZ_JACHBQ010000001.1"/>
</dbReference>
<feature type="region of interest" description="Disordered" evidence="3">
    <location>
        <begin position="184"/>
        <end position="203"/>
    </location>
</feature>
<evidence type="ECO:0000313" key="7">
    <source>
        <dbReference type="EMBL" id="MBB5642696.1"/>
    </source>
</evidence>
<dbReference type="Proteomes" id="UP000561726">
    <property type="component" value="Unassembled WGS sequence"/>
</dbReference>
<feature type="compositionally biased region" description="Low complexity" evidence="3">
    <location>
        <begin position="194"/>
        <end position="203"/>
    </location>
</feature>